<evidence type="ECO:0008006" key="4">
    <source>
        <dbReference type="Google" id="ProtNLM"/>
    </source>
</evidence>
<organism evidence="2 3">
    <name type="scientific">Kingdonia uniflora</name>
    <dbReference type="NCBI Taxonomy" id="39325"/>
    <lineage>
        <taxon>Eukaryota</taxon>
        <taxon>Viridiplantae</taxon>
        <taxon>Streptophyta</taxon>
        <taxon>Embryophyta</taxon>
        <taxon>Tracheophyta</taxon>
        <taxon>Spermatophyta</taxon>
        <taxon>Magnoliopsida</taxon>
        <taxon>Ranunculales</taxon>
        <taxon>Circaeasteraceae</taxon>
        <taxon>Kingdonia</taxon>
    </lineage>
</organism>
<dbReference type="EMBL" id="JACGCM010000957">
    <property type="protein sequence ID" value="KAF6163860.1"/>
    <property type="molecule type" value="Genomic_DNA"/>
</dbReference>
<dbReference type="PANTHER" id="PTHR34678">
    <property type="entry name" value="50S RIBOSOMAL PROTEIN 5, CHLOROPLASTIC"/>
    <property type="match status" value="1"/>
</dbReference>
<evidence type="ECO:0000256" key="1">
    <source>
        <dbReference type="SAM" id="MobiDB-lite"/>
    </source>
</evidence>
<sequence length="119" mass="13727">VFRFQKTSLGLHAKLLNAVRISVPFYAQQQRGTLTVRASSDVDGVSSGNPAEAVEETKEETVAVENLPLESKLQEKLEQKVRMKLAKKLRLRRARLMRKRKMRKQGRWPPSKMRKNKNV</sequence>
<keyword evidence="3" id="KW-1185">Reference proteome</keyword>
<name>A0A7J7NA32_9MAGN</name>
<feature type="non-terminal residue" evidence="2">
    <location>
        <position position="1"/>
    </location>
</feature>
<dbReference type="AlphaFoldDB" id="A0A7J7NA32"/>
<dbReference type="GO" id="GO:0032544">
    <property type="term" value="P:plastid translation"/>
    <property type="evidence" value="ECO:0007669"/>
    <property type="project" value="TreeGrafter"/>
</dbReference>
<dbReference type="InterPro" id="IPR040307">
    <property type="entry name" value="Ribosomal_cL37"/>
</dbReference>
<gene>
    <name evidence="2" type="ORF">GIB67_024715</name>
</gene>
<dbReference type="CDD" id="cd23709">
    <property type="entry name" value="Psrp5_CTD"/>
    <property type="match status" value="1"/>
</dbReference>
<protein>
    <recommendedName>
        <fullName evidence="4">50S ribosomal protein 5, chloroplastic</fullName>
    </recommendedName>
</protein>
<comment type="caution">
    <text evidence="2">The sequence shown here is derived from an EMBL/GenBank/DDBJ whole genome shotgun (WGS) entry which is preliminary data.</text>
</comment>
<accession>A0A7J7NA32</accession>
<dbReference type="GO" id="GO:0009535">
    <property type="term" value="C:chloroplast thylakoid membrane"/>
    <property type="evidence" value="ECO:0007669"/>
    <property type="project" value="TreeGrafter"/>
</dbReference>
<feature type="region of interest" description="Disordered" evidence="1">
    <location>
        <begin position="98"/>
        <end position="119"/>
    </location>
</feature>
<proteinExistence type="predicted"/>
<dbReference type="Proteomes" id="UP000541444">
    <property type="component" value="Unassembled WGS sequence"/>
</dbReference>
<evidence type="ECO:0000313" key="3">
    <source>
        <dbReference type="Proteomes" id="UP000541444"/>
    </source>
</evidence>
<feature type="region of interest" description="Disordered" evidence="1">
    <location>
        <begin position="40"/>
        <end position="60"/>
    </location>
</feature>
<dbReference type="OrthoDB" id="782293at2759"/>
<reference evidence="2 3" key="1">
    <citation type="journal article" date="2020" name="IScience">
        <title>Genome Sequencing of the Endangered Kingdonia uniflora (Circaeasteraceae, Ranunculales) Reveals Potential Mechanisms of Evolutionary Specialization.</title>
        <authorList>
            <person name="Sun Y."/>
            <person name="Deng T."/>
            <person name="Zhang A."/>
            <person name="Moore M.J."/>
            <person name="Landis J.B."/>
            <person name="Lin N."/>
            <person name="Zhang H."/>
            <person name="Zhang X."/>
            <person name="Huang J."/>
            <person name="Zhang X."/>
            <person name="Sun H."/>
            <person name="Wang H."/>
        </authorList>
    </citation>
    <scope>NUCLEOTIDE SEQUENCE [LARGE SCALE GENOMIC DNA]</scope>
    <source>
        <strain evidence="2">TB1705</strain>
        <tissue evidence="2">Leaf</tissue>
    </source>
</reference>
<dbReference type="PANTHER" id="PTHR34678:SF1">
    <property type="entry name" value="LARGE RIBOSOMAL SUBUNIT PROTEIN CL37"/>
    <property type="match status" value="1"/>
</dbReference>
<evidence type="ECO:0000313" key="2">
    <source>
        <dbReference type="EMBL" id="KAF6163860.1"/>
    </source>
</evidence>